<dbReference type="Proteomes" id="UP000467637">
    <property type="component" value="Unassembled WGS sequence"/>
</dbReference>
<keyword evidence="1" id="KW-0812">Transmembrane</keyword>
<evidence type="ECO:0000256" key="1">
    <source>
        <dbReference type="SAM" id="Phobius"/>
    </source>
</evidence>
<feature type="transmembrane region" description="Helical" evidence="1">
    <location>
        <begin position="42"/>
        <end position="64"/>
    </location>
</feature>
<keyword evidence="1" id="KW-0472">Membrane</keyword>
<proteinExistence type="predicted"/>
<dbReference type="EMBL" id="WSEM01000015">
    <property type="protein sequence ID" value="MVQ36061.1"/>
    <property type="molecule type" value="Genomic_DNA"/>
</dbReference>
<keyword evidence="1" id="KW-1133">Transmembrane helix</keyword>
<gene>
    <name evidence="2" type="ORF">GON05_15680</name>
</gene>
<accession>A0ABW9U9H6</accession>
<sequence length="274" mass="31424">MFRRKPSNDKCISFPKLAHTNSTCQKITSGCGVFLLRGRMGLLWVGFVLLIVILAIIIALLSFIRGEFYFSRVKDNDTLTVEMRALFGLIRYRYVIPIIQFKGFTKGILIKSEIVNKTYAKLKDESKDHITKDKVIQFYKETKDLLVHTLNLYDWTRQTLARVECTELKWVTRVGVGDAPETAITTGAIWGIKSSLLGFTMRYVQVRATPRVDVIPQFNEKHFSTEVRVAARIRVWHMVFAGVRLMVRAAKVKGGIRTWIQMALKARSRFKTAS</sequence>
<reference evidence="2 3" key="1">
    <citation type="submission" date="2019-12" db="EMBL/GenBank/DDBJ databases">
        <authorList>
            <person name="Huq M.A."/>
        </authorList>
    </citation>
    <scope>NUCLEOTIDE SEQUENCE [LARGE SCALE GENOMIC DNA]</scope>
    <source>
        <strain evidence="2 3">MAH-34</strain>
    </source>
</reference>
<evidence type="ECO:0000313" key="2">
    <source>
        <dbReference type="EMBL" id="MVQ36061.1"/>
    </source>
</evidence>
<name>A0ABW9U9H6_9BACL</name>
<evidence type="ECO:0000313" key="3">
    <source>
        <dbReference type="Proteomes" id="UP000467637"/>
    </source>
</evidence>
<dbReference type="InterPro" id="IPR021338">
    <property type="entry name" value="DUF2953"/>
</dbReference>
<protein>
    <submittedName>
        <fullName evidence="2">DUF2953 domain-containing protein</fullName>
    </submittedName>
</protein>
<organism evidence="2 3">
    <name type="scientific">Paenibacillus anseongense</name>
    <dbReference type="NCBI Taxonomy" id="2682845"/>
    <lineage>
        <taxon>Bacteria</taxon>
        <taxon>Bacillati</taxon>
        <taxon>Bacillota</taxon>
        <taxon>Bacilli</taxon>
        <taxon>Bacillales</taxon>
        <taxon>Paenibacillaceae</taxon>
        <taxon>Paenibacillus</taxon>
    </lineage>
</organism>
<comment type="caution">
    <text evidence="2">The sequence shown here is derived from an EMBL/GenBank/DDBJ whole genome shotgun (WGS) entry which is preliminary data.</text>
</comment>
<keyword evidence="3" id="KW-1185">Reference proteome</keyword>
<dbReference type="Pfam" id="PF11167">
    <property type="entry name" value="DUF2953"/>
    <property type="match status" value="1"/>
</dbReference>